<accession>A0AAV8VYT6</accession>
<organism evidence="1 2">
    <name type="scientific">Exocentrus adspersus</name>
    <dbReference type="NCBI Taxonomy" id="1586481"/>
    <lineage>
        <taxon>Eukaryota</taxon>
        <taxon>Metazoa</taxon>
        <taxon>Ecdysozoa</taxon>
        <taxon>Arthropoda</taxon>
        <taxon>Hexapoda</taxon>
        <taxon>Insecta</taxon>
        <taxon>Pterygota</taxon>
        <taxon>Neoptera</taxon>
        <taxon>Endopterygota</taxon>
        <taxon>Coleoptera</taxon>
        <taxon>Polyphaga</taxon>
        <taxon>Cucujiformia</taxon>
        <taxon>Chrysomeloidea</taxon>
        <taxon>Cerambycidae</taxon>
        <taxon>Lamiinae</taxon>
        <taxon>Acanthocinini</taxon>
        <taxon>Exocentrus</taxon>
    </lineage>
</organism>
<reference evidence="1 2" key="1">
    <citation type="journal article" date="2023" name="Insect Mol. Biol.">
        <title>Genome sequencing provides insights into the evolution of gene families encoding plant cell wall-degrading enzymes in longhorned beetles.</title>
        <authorList>
            <person name="Shin N.R."/>
            <person name="Okamura Y."/>
            <person name="Kirsch R."/>
            <person name="Pauchet Y."/>
        </authorList>
    </citation>
    <scope>NUCLEOTIDE SEQUENCE [LARGE SCALE GENOMIC DNA]</scope>
    <source>
        <strain evidence="1">EAD_L_NR</strain>
    </source>
</reference>
<dbReference type="AlphaFoldDB" id="A0AAV8VYT6"/>
<feature type="non-terminal residue" evidence="1">
    <location>
        <position position="1"/>
    </location>
</feature>
<evidence type="ECO:0000313" key="2">
    <source>
        <dbReference type="Proteomes" id="UP001159042"/>
    </source>
</evidence>
<dbReference type="EMBL" id="JANEYG010000018">
    <property type="protein sequence ID" value="KAJ8919384.1"/>
    <property type="molecule type" value="Genomic_DNA"/>
</dbReference>
<protein>
    <submittedName>
        <fullName evidence="1">Uncharacterized protein</fullName>
    </submittedName>
</protein>
<proteinExistence type="predicted"/>
<keyword evidence="2" id="KW-1185">Reference proteome</keyword>
<evidence type="ECO:0000313" key="1">
    <source>
        <dbReference type="EMBL" id="KAJ8919384.1"/>
    </source>
</evidence>
<gene>
    <name evidence="1" type="ORF">NQ315_016477</name>
</gene>
<name>A0AAV8VYT6_9CUCU</name>
<comment type="caution">
    <text evidence="1">The sequence shown here is derived from an EMBL/GenBank/DDBJ whole genome shotgun (WGS) entry which is preliminary data.</text>
</comment>
<sequence>YYTIVTMVMGQFVTTYRKDYLWPYVKTLGLKPEPEHLYRPQYRDPNACTCHCLPQPMPTSEQIGILGPQAYENEAWSRVGPMGPLLDPKLYPAKFSAAPESKVSRYSQPNVFLKKLEEKYPFIYECLRVAPPGDMLSRINKDRLSTTYQVDYCKKKFSFI</sequence>
<dbReference type="Proteomes" id="UP001159042">
    <property type="component" value="Unassembled WGS sequence"/>
</dbReference>